<dbReference type="EMBL" id="NEVH01019380">
    <property type="protein sequence ID" value="PNF22537.1"/>
    <property type="molecule type" value="Genomic_DNA"/>
</dbReference>
<feature type="region of interest" description="Disordered" evidence="3">
    <location>
        <begin position="540"/>
        <end position="567"/>
    </location>
</feature>
<evidence type="ECO:0000256" key="1">
    <source>
        <dbReference type="ARBA" id="ARBA00023125"/>
    </source>
</evidence>
<accession>A0A2J7Q1T2</accession>
<dbReference type="PANTHER" id="PTHR12619">
    <property type="entry name" value="RFX TRANSCRIPTION FACTOR FAMILY"/>
    <property type="match status" value="1"/>
</dbReference>
<evidence type="ECO:0000259" key="4">
    <source>
        <dbReference type="PROSITE" id="PS51526"/>
    </source>
</evidence>
<organism evidence="5 6">
    <name type="scientific">Cryptotermes secundus</name>
    <dbReference type="NCBI Taxonomy" id="105785"/>
    <lineage>
        <taxon>Eukaryota</taxon>
        <taxon>Metazoa</taxon>
        <taxon>Ecdysozoa</taxon>
        <taxon>Arthropoda</taxon>
        <taxon>Hexapoda</taxon>
        <taxon>Insecta</taxon>
        <taxon>Pterygota</taxon>
        <taxon>Neoptera</taxon>
        <taxon>Polyneoptera</taxon>
        <taxon>Dictyoptera</taxon>
        <taxon>Blattodea</taxon>
        <taxon>Blattoidea</taxon>
        <taxon>Termitoidae</taxon>
        <taxon>Kalotermitidae</taxon>
        <taxon>Cryptotermitinae</taxon>
        <taxon>Cryptotermes</taxon>
    </lineage>
</organism>
<dbReference type="InterPro" id="IPR036388">
    <property type="entry name" value="WH-like_DNA-bd_sf"/>
</dbReference>
<evidence type="ECO:0000256" key="3">
    <source>
        <dbReference type="SAM" id="MobiDB-lite"/>
    </source>
</evidence>
<reference evidence="5 6" key="1">
    <citation type="submission" date="2017-12" db="EMBL/GenBank/DDBJ databases">
        <title>Hemimetabolous genomes reveal molecular basis of termite eusociality.</title>
        <authorList>
            <person name="Harrison M.C."/>
            <person name="Jongepier E."/>
            <person name="Robertson H.M."/>
            <person name="Arning N."/>
            <person name="Bitard-Feildel T."/>
            <person name="Chao H."/>
            <person name="Childers C.P."/>
            <person name="Dinh H."/>
            <person name="Doddapaneni H."/>
            <person name="Dugan S."/>
            <person name="Gowin J."/>
            <person name="Greiner C."/>
            <person name="Han Y."/>
            <person name="Hu H."/>
            <person name="Hughes D.S.T."/>
            <person name="Huylmans A.-K."/>
            <person name="Kemena C."/>
            <person name="Kremer L.P.M."/>
            <person name="Lee S.L."/>
            <person name="Lopez-Ezquerra A."/>
            <person name="Mallet L."/>
            <person name="Monroy-Kuhn J.M."/>
            <person name="Moser A."/>
            <person name="Murali S.C."/>
            <person name="Muzny D.M."/>
            <person name="Otani S."/>
            <person name="Piulachs M.-D."/>
            <person name="Poelchau M."/>
            <person name="Qu J."/>
            <person name="Schaub F."/>
            <person name="Wada-Katsumata A."/>
            <person name="Worley K.C."/>
            <person name="Xie Q."/>
            <person name="Ylla G."/>
            <person name="Poulsen M."/>
            <person name="Gibbs R.A."/>
            <person name="Schal C."/>
            <person name="Richards S."/>
            <person name="Belles X."/>
            <person name="Korb J."/>
            <person name="Bornberg-Bauer E."/>
        </authorList>
    </citation>
    <scope>NUCLEOTIDE SEQUENCE [LARGE SCALE GENOMIC DNA]</scope>
    <source>
        <tissue evidence="5">Whole body</tissue>
    </source>
</reference>
<protein>
    <recommendedName>
        <fullName evidence="4">RFX-type winged-helix domain-containing protein</fullName>
    </recommendedName>
</protein>
<feature type="region of interest" description="Disordered" evidence="3">
    <location>
        <begin position="875"/>
        <end position="941"/>
    </location>
</feature>
<feature type="region of interest" description="Disordered" evidence="3">
    <location>
        <begin position="512"/>
        <end position="531"/>
    </location>
</feature>
<evidence type="ECO:0000256" key="2">
    <source>
        <dbReference type="SAM" id="Coils"/>
    </source>
</evidence>
<dbReference type="Pfam" id="PF02257">
    <property type="entry name" value="RFX_DNA_binding"/>
    <property type="match status" value="1"/>
</dbReference>
<keyword evidence="2" id="KW-0175">Coiled coil</keyword>
<feature type="compositionally biased region" description="Polar residues" evidence="3">
    <location>
        <begin position="78"/>
        <end position="102"/>
    </location>
</feature>
<dbReference type="Proteomes" id="UP000235965">
    <property type="component" value="Unassembled WGS sequence"/>
</dbReference>
<keyword evidence="1" id="KW-0238">DNA-binding</keyword>
<dbReference type="InParanoid" id="A0A2J7Q1T2"/>
<dbReference type="SUPFAM" id="SSF46785">
    <property type="entry name" value="Winged helix' DNA-binding domain"/>
    <property type="match status" value="1"/>
</dbReference>
<evidence type="ECO:0000313" key="5">
    <source>
        <dbReference type="EMBL" id="PNF22537.1"/>
    </source>
</evidence>
<dbReference type="STRING" id="105785.A0A2J7Q1T2"/>
<dbReference type="InterPro" id="IPR003150">
    <property type="entry name" value="DNA-bd_RFX"/>
</dbReference>
<proteinExistence type="predicted"/>
<keyword evidence="6" id="KW-1185">Reference proteome</keyword>
<feature type="compositionally biased region" description="Basic and acidic residues" evidence="3">
    <location>
        <begin position="636"/>
        <end position="654"/>
    </location>
</feature>
<feature type="region of interest" description="Disordered" evidence="3">
    <location>
        <begin position="402"/>
        <end position="425"/>
    </location>
</feature>
<feature type="compositionally biased region" description="Polar residues" evidence="3">
    <location>
        <begin position="512"/>
        <end position="522"/>
    </location>
</feature>
<feature type="coiled-coil region" evidence="2">
    <location>
        <begin position="370"/>
        <end position="397"/>
    </location>
</feature>
<dbReference type="InterPro" id="IPR036390">
    <property type="entry name" value="WH_DNA-bd_sf"/>
</dbReference>
<dbReference type="PANTHER" id="PTHR12619:SF21">
    <property type="entry name" value="RFX-TYPE WINGED-HELIX DOMAIN-CONTAINING PROTEIN"/>
    <property type="match status" value="1"/>
</dbReference>
<feature type="region of interest" description="Disordered" evidence="3">
    <location>
        <begin position="625"/>
        <end position="657"/>
    </location>
</feature>
<dbReference type="PROSITE" id="PS51526">
    <property type="entry name" value="RFX_DBD"/>
    <property type="match status" value="1"/>
</dbReference>
<dbReference type="GO" id="GO:0000981">
    <property type="term" value="F:DNA-binding transcription factor activity, RNA polymerase II-specific"/>
    <property type="evidence" value="ECO:0007669"/>
    <property type="project" value="TreeGrafter"/>
</dbReference>
<dbReference type="GO" id="GO:0000978">
    <property type="term" value="F:RNA polymerase II cis-regulatory region sequence-specific DNA binding"/>
    <property type="evidence" value="ECO:0007669"/>
    <property type="project" value="TreeGrafter"/>
</dbReference>
<dbReference type="FunFam" id="1.10.10.10:FF:000422">
    <property type="entry name" value="DNA-binding protein RFX7"/>
    <property type="match status" value="1"/>
</dbReference>
<feature type="region of interest" description="Disordered" evidence="3">
    <location>
        <begin position="710"/>
        <end position="744"/>
    </location>
</feature>
<dbReference type="Gene3D" id="6.10.140.1290">
    <property type="match status" value="1"/>
</dbReference>
<name>A0A2J7Q1T2_9NEOP</name>
<gene>
    <name evidence="5" type="ORF">B7P43_G13953</name>
</gene>
<feature type="compositionally biased region" description="Polar residues" evidence="3">
    <location>
        <begin position="549"/>
        <end position="567"/>
    </location>
</feature>
<feature type="compositionally biased region" description="Low complexity" evidence="3">
    <location>
        <begin position="912"/>
        <end position="923"/>
    </location>
</feature>
<evidence type="ECO:0000313" key="6">
    <source>
        <dbReference type="Proteomes" id="UP000235965"/>
    </source>
</evidence>
<feature type="region of interest" description="Disordered" evidence="3">
    <location>
        <begin position="74"/>
        <end position="102"/>
    </location>
</feature>
<dbReference type="OrthoDB" id="10069709at2759"/>
<feature type="domain" description="RFX-type winged-helix" evidence="4">
    <location>
        <begin position="173"/>
        <end position="248"/>
    </location>
</feature>
<dbReference type="InterPro" id="IPR039779">
    <property type="entry name" value="RFX-like"/>
</dbReference>
<sequence>MDGAGPQERAAVRCIAPDMIKSELSDCLAKIGQSGHIRHSCNSTLMEQGRSYQSSDNDPGDRTNERLAATSDGIIIPSNGNENKQSKNTNCSLDKHNTNGLDSKTSKIKQIVEDAISPDSKQAVMRILDQVNELSTAEKLLLYLKLPTGKSGKVDPLRQPLNPLGSRFEIHQTITWIRTHLEEDPDVSLPKQDVYNEYIAYCNSNAMKPLSTADFGKVMKQVFPCVRPRRLGTRGNSRYCYAGMRKRIKLEVPLLPDLGEETKRNSSSHSEDELVSAASCLICEWAQKLLGVTFKSLRDLACHLVENLCVDSRSIAAFTILSASSGSKAVPSFTPSKLCGGKVGVSSSPGLRVVPSSGTANKHRETQLQLQRKLQEREVIREQKRKLQEQTAALTKRNHLPSVSEKGKGKRAKLSLKETTHGSTNIATQGDCSEDGQICDKGYSRTGRGRGRRNCRTQQGGGKLMAGIVNGTTVQENGTGRENAACNKTAVKPSSCLSAIGGTSEVEVQSVIGSQRTESSSLKRPHSENCADEVATSTSCSLNTTSTNKPHTSFSPVQEPNHNVSKRPSTLLVNEGVKQVANPVAKVENSPVNKLPIPRLSNPNKPATKQLANVIIFPPILQQKSPKKKYKPIQPKPKDVGDKKKDGKDGKEGSAKWTEMTSASAALLAGSSKKELNSVSIGCLEKDALDDYLHGGNNSQEQEEELMRYFQHQNSSSSNEEPEDGTHQEASVTHPAITENSKSDKLSQLRLLLERNLNQAPCVNRSGPFGATGERSAALSLTETASSSLSVEDVTETSPGNGDVFLPSSVGSHTAAAGPASVSLSLLSQRCQNRVAEKPSLLLPSLLSSGGTHTSLSSRRRVSFETSVMEHYQDGVNHATASVPPSPNTRRRIFSFTPISPGPHSPLGPQRASSKPSSANASPFVSPRNTPVPRSRHNSGQTTLNQSVSYLATHQMQNGGNVSTLGRGRHSTMAAKVVRSNSVNSHSSGLPQYQALRPRAMSIATPMLQALGHNSVVGQTNEHSDAESSNMFAVPGELHLPALQPTNHQALNTSAPPMSPLSISAPQSPMILFQKSVSSASSLITGPPTNHNHFSSQNLVQEVLQNAKKHNYTRETIATTEHKLETQTASLLDAMDMANQSASLPMSVDPLAQEVSQFFPDDQNVTSVLTSAIGFQPSSHRSQSVPLHRMASASQQQESPLYINHNTTAFNFNHFTSSATSSVAPTPVPSEFTDFVSAGDSSTVPSTDLLIVNGDDAADTETAELNSENLNRIFNLLDDVQQEEQQKEQQLMLTLDVDAAQQHNQKFLFQPSRSYPNTPLPYQSTSNTRDPVVGSFATSLPSASGVTLTSRSYPSTPLISRPMFGASEDDGPFQQGLGDLSSGESVSQLTLNALNVRNAVPTFAARRNINLLLEQPSFSVEDELPLDTLDALQECDTLTQFVQEVSNPAPDAST</sequence>
<comment type="caution">
    <text evidence="5">The sequence shown here is derived from an EMBL/GenBank/DDBJ whole genome shotgun (WGS) entry which is preliminary data.</text>
</comment>
<dbReference type="Gene3D" id="1.10.10.10">
    <property type="entry name" value="Winged helix-like DNA-binding domain superfamily/Winged helix DNA-binding domain"/>
    <property type="match status" value="1"/>
</dbReference>